<sequence>MQTIILGSGPQALFLLRVLSKSGVNVTLLALDKKVAFNSKYGEKIFLKTEKDFLDKVLSFKDKAKKLYICGGRELQFILEQLPNIFDIYDVYPKPLKAIRIFSDKLSTYNFLNNYQIKSPRSYSLSELINMGSFENKIIAKWNTEVLDSNLLTFKTRVFSRFIDFDKFIGAINPESAKYLVFQDFIEGGDENNISLQLGFSENELKVDLLTRKMRVSPNGFTSYIEEVSLGKDFSEQIFNPLKDAFKDLDYSGLAEVEFKYCQYEKTYYLIEVNPRPCGLVSALKGKYGSLNTFIYGGKSPVELNSRRLVRWSSILRDVQACIYILKEKKSLVFFIRNIMSIFTANTYDIFDVNDIKPFFSQFKRKKRS</sequence>
<dbReference type="RefSeq" id="WP_262977320.1">
    <property type="nucleotide sequence ID" value="NZ_CAMAPB010000074.1"/>
</dbReference>
<dbReference type="Proteomes" id="UP001152447">
    <property type="component" value="Unassembled WGS sequence"/>
</dbReference>
<dbReference type="SUPFAM" id="SSF56059">
    <property type="entry name" value="Glutathione synthetase ATP-binding domain-like"/>
    <property type="match status" value="1"/>
</dbReference>
<evidence type="ECO:0000259" key="2">
    <source>
        <dbReference type="PROSITE" id="PS50975"/>
    </source>
</evidence>
<dbReference type="InterPro" id="IPR003806">
    <property type="entry name" value="ATP-grasp_PylC-type"/>
</dbReference>
<dbReference type="GO" id="GO:0046872">
    <property type="term" value="F:metal ion binding"/>
    <property type="evidence" value="ECO:0007669"/>
    <property type="project" value="InterPro"/>
</dbReference>
<name>A0A9W4R4B6_PSEHA</name>
<dbReference type="Gene3D" id="3.30.470.20">
    <property type="entry name" value="ATP-grasp fold, B domain"/>
    <property type="match status" value="1"/>
</dbReference>
<dbReference type="AlphaFoldDB" id="A0A9W4R4B6"/>
<dbReference type="EMBL" id="CAMAPB010000074">
    <property type="protein sequence ID" value="CAH9065463.1"/>
    <property type="molecule type" value="Genomic_DNA"/>
</dbReference>
<keyword evidence="4" id="KW-1185">Reference proteome</keyword>
<evidence type="ECO:0000313" key="4">
    <source>
        <dbReference type="Proteomes" id="UP001152447"/>
    </source>
</evidence>
<protein>
    <recommendedName>
        <fullName evidence="2">ATP-grasp domain-containing protein</fullName>
    </recommendedName>
</protein>
<keyword evidence="1" id="KW-0547">Nucleotide-binding</keyword>
<evidence type="ECO:0000313" key="3">
    <source>
        <dbReference type="EMBL" id="CAH9065463.1"/>
    </source>
</evidence>
<comment type="caution">
    <text evidence="3">The sequence shown here is derived from an EMBL/GenBank/DDBJ whole genome shotgun (WGS) entry which is preliminary data.</text>
</comment>
<keyword evidence="1" id="KW-0067">ATP-binding</keyword>
<dbReference type="Pfam" id="PF02655">
    <property type="entry name" value="ATP-grasp_3"/>
    <property type="match status" value="1"/>
</dbReference>
<proteinExistence type="predicted"/>
<dbReference type="InterPro" id="IPR011761">
    <property type="entry name" value="ATP-grasp"/>
</dbReference>
<feature type="domain" description="ATP-grasp" evidence="2">
    <location>
        <begin position="109"/>
        <end position="310"/>
    </location>
</feature>
<accession>A0A9W4R4B6</accession>
<evidence type="ECO:0000256" key="1">
    <source>
        <dbReference type="PROSITE-ProRule" id="PRU00409"/>
    </source>
</evidence>
<reference evidence="3" key="1">
    <citation type="submission" date="2022-07" db="EMBL/GenBank/DDBJ databases">
        <authorList>
            <person name="Criscuolo A."/>
        </authorList>
    </citation>
    <scope>NUCLEOTIDE SEQUENCE</scope>
    <source>
        <strain evidence="3">CIP103197</strain>
    </source>
</reference>
<dbReference type="Gene3D" id="2.30.36.100">
    <property type="match status" value="1"/>
</dbReference>
<dbReference type="GO" id="GO:0005524">
    <property type="term" value="F:ATP binding"/>
    <property type="evidence" value="ECO:0007669"/>
    <property type="project" value="UniProtKB-UniRule"/>
</dbReference>
<organism evidence="3 4">
    <name type="scientific">Pseudoalteromonas haloplanktis</name>
    <name type="common">Alteromonas haloplanktis</name>
    <dbReference type="NCBI Taxonomy" id="228"/>
    <lineage>
        <taxon>Bacteria</taxon>
        <taxon>Pseudomonadati</taxon>
        <taxon>Pseudomonadota</taxon>
        <taxon>Gammaproteobacteria</taxon>
        <taxon>Alteromonadales</taxon>
        <taxon>Pseudoalteromonadaceae</taxon>
        <taxon>Pseudoalteromonas</taxon>
    </lineage>
</organism>
<gene>
    <name evidence="3" type="ORF">PSEHALCIP103_03384</name>
</gene>
<dbReference type="PROSITE" id="PS50975">
    <property type="entry name" value="ATP_GRASP"/>
    <property type="match status" value="1"/>
</dbReference>